<dbReference type="PANTHER" id="PTHR19853">
    <property type="entry name" value="WD REPEAT CONTAINING PROTEIN 3 WDR3"/>
    <property type="match status" value="1"/>
</dbReference>
<name>A0A8J5TJ85_HOMAM</name>
<evidence type="ECO:0000256" key="4">
    <source>
        <dbReference type="SAM" id="Phobius"/>
    </source>
</evidence>
<protein>
    <submittedName>
        <fullName evidence="5">TBC1 domain family member 31-like</fullName>
    </submittedName>
</protein>
<reference evidence="5" key="1">
    <citation type="journal article" date="2021" name="Sci. Adv.">
        <title>The American lobster genome reveals insights on longevity, neural, and immune adaptations.</title>
        <authorList>
            <person name="Polinski J.M."/>
            <person name="Zimin A.V."/>
            <person name="Clark K.F."/>
            <person name="Kohn A.B."/>
            <person name="Sadowski N."/>
            <person name="Timp W."/>
            <person name="Ptitsyn A."/>
            <person name="Khanna P."/>
            <person name="Romanova D.Y."/>
            <person name="Williams P."/>
            <person name="Greenwood S.J."/>
            <person name="Moroz L.L."/>
            <person name="Walt D.R."/>
            <person name="Bodnar A.G."/>
        </authorList>
    </citation>
    <scope>NUCLEOTIDE SEQUENCE</scope>
    <source>
        <strain evidence="5">GMGI-L3</strain>
    </source>
</reference>
<dbReference type="PANTHER" id="PTHR19853:SF1">
    <property type="entry name" value="TBC1 DOMAIN FAMILY MEMBER 31"/>
    <property type="match status" value="1"/>
</dbReference>
<evidence type="ECO:0000256" key="3">
    <source>
        <dbReference type="SAM" id="Coils"/>
    </source>
</evidence>
<proteinExistence type="predicted"/>
<dbReference type="GO" id="GO:0036064">
    <property type="term" value="C:ciliary basal body"/>
    <property type="evidence" value="ECO:0007669"/>
    <property type="project" value="TreeGrafter"/>
</dbReference>
<keyword evidence="1" id="KW-0853">WD repeat</keyword>
<dbReference type="InterPro" id="IPR051570">
    <property type="entry name" value="TBC1_cilium_biogenesis"/>
</dbReference>
<keyword evidence="2" id="KW-0677">Repeat</keyword>
<sequence length="226" mass="26035">VAKEEVAFRIVEKMEKEYREEEIKREEKKERSKEMQEILDKNKWYQILQEFKGYPEKYRNLIWISMLEVPRNYSVFSSLLDKGTHTAFEGLQEVLQLSDGSLLKTLQGTLSCLAHWAPFLANVEYLPEFVFPFVKVFHSNPLLCFEVTVTIISKWALFFLSVCVCVFLASCVPRKFKLSKVGLLTLSGDGTSDSTNCLGSTPLILTDCAQILPTTWCMMHMNLKPK</sequence>
<evidence type="ECO:0000313" key="6">
    <source>
        <dbReference type="Proteomes" id="UP000747542"/>
    </source>
</evidence>
<feature type="transmembrane region" description="Helical" evidence="4">
    <location>
        <begin position="155"/>
        <end position="172"/>
    </location>
</feature>
<keyword evidence="3" id="KW-0175">Coiled coil</keyword>
<feature type="coiled-coil region" evidence="3">
    <location>
        <begin position="11"/>
        <end position="38"/>
    </location>
</feature>
<dbReference type="EMBL" id="JAHLQT010010178">
    <property type="protein sequence ID" value="KAG7173118.1"/>
    <property type="molecule type" value="Genomic_DNA"/>
</dbReference>
<dbReference type="AlphaFoldDB" id="A0A8J5TJ85"/>
<evidence type="ECO:0000313" key="5">
    <source>
        <dbReference type="EMBL" id="KAG7173118.1"/>
    </source>
</evidence>
<dbReference type="GO" id="GO:0060271">
    <property type="term" value="P:cilium assembly"/>
    <property type="evidence" value="ECO:0007669"/>
    <property type="project" value="TreeGrafter"/>
</dbReference>
<gene>
    <name evidence="5" type="primary">tbc1d31-L</name>
    <name evidence="5" type="ORF">Hamer_G008644</name>
</gene>
<keyword evidence="4" id="KW-0812">Transmembrane</keyword>
<dbReference type="Proteomes" id="UP000747542">
    <property type="component" value="Unassembled WGS sequence"/>
</dbReference>
<feature type="non-terminal residue" evidence="5">
    <location>
        <position position="1"/>
    </location>
</feature>
<keyword evidence="4" id="KW-1133">Transmembrane helix</keyword>
<evidence type="ECO:0000256" key="1">
    <source>
        <dbReference type="ARBA" id="ARBA00022574"/>
    </source>
</evidence>
<keyword evidence="4" id="KW-0472">Membrane</keyword>
<evidence type="ECO:0000256" key="2">
    <source>
        <dbReference type="ARBA" id="ARBA00022737"/>
    </source>
</evidence>
<accession>A0A8J5TJ85</accession>
<organism evidence="5 6">
    <name type="scientific">Homarus americanus</name>
    <name type="common">American lobster</name>
    <dbReference type="NCBI Taxonomy" id="6706"/>
    <lineage>
        <taxon>Eukaryota</taxon>
        <taxon>Metazoa</taxon>
        <taxon>Ecdysozoa</taxon>
        <taxon>Arthropoda</taxon>
        <taxon>Crustacea</taxon>
        <taxon>Multicrustacea</taxon>
        <taxon>Malacostraca</taxon>
        <taxon>Eumalacostraca</taxon>
        <taxon>Eucarida</taxon>
        <taxon>Decapoda</taxon>
        <taxon>Pleocyemata</taxon>
        <taxon>Astacidea</taxon>
        <taxon>Nephropoidea</taxon>
        <taxon>Nephropidae</taxon>
        <taxon>Homarus</taxon>
    </lineage>
</organism>
<comment type="caution">
    <text evidence="5">The sequence shown here is derived from an EMBL/GenBank/DDBJ whole genome shotgun (WGS) entry which is preliminary data.</text>
</comment>
<keyword evidence="6" id="KW-1185">Reference proteome</keyword>